<sequence length="226" mass="24892">MSRIEFTPKFALFLFFALAINAAYFWLAIDPVDVSVSLDESGAIETVQLVYLASGAALFFAAAAMLSKADRMLCIGVSVLGLVFFLRELEIDKTGPISTYLQSKSFRAHEALLVAGVAVVYLVLRWRLVSDVVRYVFSKTAWPFYIAGVLLLAGALFDMLHGSVSNQIKEEIFECSSYLSLVLVAGMVCYQQPGAILRRKSADFLMVVVTVCLFAGACWLTELVNR</sequence>
<feature type="transmembrane region" description="Helical" evidence="1">
    <location>
        <begin position="49"/>
        <end position="66"/>
    </location>
</feature>
<proteinExistence type="predicted"/>
<feature type="transmembrane region" description="Helical" evidence="1">
    <location>
        <begin position="73"/>
        <end position="91"/>
    </location>
</feature>
<feature type="transmembrane region" description="Helical" evidence="1">
    <location>
        <begin position="204"/>
        <end position="224"/>
    </location>
</feature>
<dbReference type="Proteomes" id="UP000241764">
    <property type="component" value="Unassembled WGS sequence"/>
</dbReference>
<reference evidence="3" key="1">
    <citation type="submission" date="2017-11" db="EMBL/GenBank/DDBJ databases">
        <authorList>
            <person name="Kuznetsova I."/>
            <person name="Sazanova A."/>
            <person name="Chirak E."/>
            <person name="Safronova V."/>
            <person name="Willems A."/>
        </authorList>
    </citation>
    <scope>NUCLEOTIDE SEQUENCE [LARGE SCALE GENOMIC DNA]</scope>
    <source>
        <strain evidence="3">CCBAU 03422</strain>
    </source>
</reference>
<accession>A0A2P7B5N5</accession>
<keyword evidence="1" id="KW-0812">Transmembrane</keyword>
<evidence type="ECO:0000256" key="1">
    <source>
        <dbReference type="SAM" id="Phobius"/>
    </source>
</evidence>
<name>A0A2P7B5N5_9HYPH</name>
<evidence type="ECO:0000313" key="2">
    <source>
        <dbReference type="EMBL" id="PSH61759.1"/>
    </source>
</evidence>
<keyword evidence="1" id="KW-1133">Transmembrane helix</keyword>
<protein>
    <submittedName>
        <fullName evidence="2">Uncharacterized protein</fullName>
    </submittedName>
</protein>
<dbReference type="EMBL" id="PGGM01000011">
    <property type="protein sequence ID" value="PSH61759.1"/>
    <property type="molecule type" value="Genomic_DNA"/>
</dbReference>
<evidence type="ECO:0000313" key="3">
    <source>
        <dbReference type="Proteomes" id="UP000241764"/>
    </source>
</evidence>
<dbReference type="AlphaFoldDB" id="A0A2P7B5N5"/>
<comment type="caution">
    <text evidence="2">The sequence shown here is derived from an EMBL/GenBank/DDBJ whole genome shotgun (WGS) entry which is preliminary data.</text>
</comment>
<feature type="transmembrane region" description="Helical" evidence="1">
    <location>
        <begin position="111"/>
        <end position="128"/>
    </location>
</feature>
<keyword evidence="3" id="KW-1185">Reference proteome</keyword>
<keyword evidence="1" id="KW-0472">Membrane</keyword>
<feature type="transmembrane region" description="Helical" evidence="1">
    <location>
        <begin position="12"/>
        <end position="29"/>
    </location>
</feature>
<feature type="transmembrane region" description="Helical" evidence="1">
    <location>
        <begin position="140"/>
        <end position="157"/>
    </location>
</feature>
<feature type="transmembrane region" description="Helical" evidence="1">
    <location>
        <begin position="177"/>
        <end position="197"/>
    </location>
</feature>
<organism evidence="2 3">
    <name type="scientific">Phyllobacterium sophorae</name>
    <dbReference type="NCBI Taxonomy" id="1520277"/>
    <lineage>
        <taxon>Bacteria</taxon>
        <taxon>Pseudomonadati</taxon>
        <taxon>Pseudomonadota</taxon>
        <taxon>Alphaproteobacteria</taxon>
        <taxon>Hyphomicrobiales</taxon>
        <taxon>Phyllobacteriaceae</taxon>
        <taxon>Phyllobacterium</taxon>
    </lineage>
</organism>
<gene>
    <name evidence="2" type="ORF">CU103_20690</name>
</gene>